<protein>
    <recommendedName>
        <fullName evidence="2">26S proteasome non-ATPase regulatory subunit 3 C-terminal domain-containing protein</fullName>
    </recommendedName>
</protein>
<feature type="domain" description="26S proteasome non-ATPase regulatory subunit 3 C-terminal" evidence="2">
    <location>
        <begin position="92"/>
        <end position="157"/>
    </location>
</feature>
<dbReference type="EMBL" id="CM010723">
    <property type="protein sequence ID" value="RZC76231.1"/>
    <property type="molecule type" value="Genomic_DNA"/>
</dbReference>
<dbReference type="PANTHER" id="PTHR10758:SF2">
    <property type="entry name" value="26S PROTEASOME NON-ATPASE REGULATORY SUBUNIT 3"/>
    <property type="match status" value="1"/>
</dbReference>
<dbReference type="PANTHER" id="PTHR10758">
    <property type="entry name" value="26S PROTEASOME NON-ATPASE REGULATORY SUBUNIT 3/COP9 SIGNALOSOME COMPLEX SUBUNIT 3"/>
    <property type="match status" value="1"/>
</dbReference>
<proteinExistence type="predicted"/>
<gene>
    <name evidence="3" type="ORF">C5167_000534</name>
</gene>
<dbReference type="Proteomes" id="UP000316621">
    <property type="component" value="Chromosome 9"/>
</dbReference>
<organism evidence="3 4">
    <name type="scientific">Papaver somniferum</name>
    <name type="common">Opium poppy</name>
    <dbReference type="NCBI Taxonomy" id="3469"/>
    <lineage>
        <taxon>Eukaryota</taxon>
        <taxon>Viridiplantae</taxon>
        <taxon>Streptophyta</taxon>
        <taxon>Embryophyta</taxon>
        <taxon>Tracheophyta</taxon>
        <taxon>Spermatophyta</taxon>
        <taxon>Magnoliopsida</taxon>
        <taxon>Ranunculales</taxon>
        <taxon>Papaveraceae</taxon>
        <taxon>Papaveroideae</taxon>
        <taxon>Papaver</taxon>
    </lineage>
</organism>
<dbReference type="Pfam" id="PF08375">
    <property type="entry name" value="Rpn3_C"/>
    <property type="match status" value="1"/>
</dbReference>
<evidence type="ECO:0000313" key="3">
    <source>
        <dbReference type="EMBL" id="RZC76231.1"/>
    </source>
</evidence>
<dbReference type="GO" id="GO:0008541">
    <property type="term" value="C:proteasome regulatory particle, lid subcomplex"/>
    <property type="evidence" value="ECO:0007669"/>
    <property type="project" value="TreeGrafter"/>
</dbReference>
<accession>A0A4Y7KVT6</accession>
<reference evidence="3 4" key="1">
    <citation type="journal article" date="2018" name="Science">
        <title>The opium poppy genome and morphinan production.</title>
        <authorList>
            <person name="Guo L."/>
            <person name="Winzer T."/>
            <person name="Yang X."/>
            <person name="Li Y."/>
            <person name="Ning Z."/>
            <person name="He Z."/>
            <person name="Teodor R."/>
            <person name="Lu Y."/>
            <person name="Bowser T.A."/>
            <person name="Graham I.A."/>
            <person name="Ye K."/>
        </authorList>
    </citation>
    <scope>NUCLEOTIDE SEQUENCE [LARGE SCALE GENOMIC DNA]</scope>
    <source>
        <strain evidence="4">cv. HN1</strain>
        <tissue evidence="3">Leaves</tissue>
    </source>
</reference>
<dbReference type="InterPro" id="IPR050756">
    <property type="entry name" value="CSN3"/>
</dbReference>
<name>A0A4Y7KVT6_PAPSO</name>
<dbReference type="GO" id="GO:0030234">
    <property type="term" value="F:enzyme regulator activity"/>
    <property type="evidence" value="ECO:0007669"/>
    <property type="project" value="InterPro"/>
</dbReference>
<dbReference type="STRING" id="3469.A0A4Y7KVT6"/>
<sequence>MFTRGWSEDQIKSTLRNNPTCMKAPEKKILILDPECLFKEKISSAMVDDNSYFRTEGSHEMTAQYRQHNPRWCIDATLHHANGWMASKEIGDVYSTNEHQSAFNSRIAFCLNMHNEAVRALRFPQNSHKKENEITENRRETHKPEQLAKHIDGEDEDEF</sequence>
<dbReference type="AlphaFoldDB" id="A0A4Y7KVT6"/>
<dbReference type="GO" id="GO:0006511">
    <property type="term" value="P:ubiquitin-dependent protein catabolic process"/>
    <property type="evidence" value="ECO:0007669"/>
    <property type="project" value="TreeGrafter"/>
</dbReference>
<evidence type="ECO:0000256" key="1">
    <source>
        <dbReference type="SAM" id="MobiDB-lite"/>
    </source>
</evidence>
<feature type="compositionally biased region" description="Basic and acidic residues" evidence="1">
    <location>
        <begin position="128"/>
        <end position="152"/>
    </location>
</feature>
<feature type="region of interest" description="Disordered" evidence="1">
    <location>
        <begin position="125"/>
        <end position="159"/>
    </location>
</feature>
<dbReference type="Gramene" id="RZC76231">
    <property type="protein sequence ID" value="RZC76231"/>
    <property type="gene ID" value="C5167_000534"/>
</dbReference>
<dbReference type="GO" id="GO:0042176">
    <property type="term" value="P:regulation of protein catabolic process"/>
    <property type="evidence" value="ECO:0007669"/>
    <property type="project" value="InterPro"/>
</dbReference>
<keyword evidence="4" id="KW-1185">Reference proteome</keyword>
<evidence type="ECO:0000259" key="2">
    <source>
        <dbReference type="Pfam" id="PF08375"/>
    </source>
</evidence>
<evidence type="ECO:0000313" key="4">
    <source>
        <dbReference type="Proteomes" id="UP000316621"/>
    </source>
</evidence>
<dbReference type="InterPro" id="IPR013586">
    <property type="entry name" value="PSMD3_C"/>
</dbReference>